<protein>
    <submittedName>
        <fullName evidence="1">Uncharacterized protein</fullName>
    </submittedName>
</protein>
<name>A0A0K0GPM5_XANOP</name>
<organism evidence="1 2">
    <name type="scientific">Xanthomonas oryzae pv. oryzae (strain PXO99A)</name>
    <dbReference type="NCBI Taxonomy" id="360094"/>
    <lineage>
        <taxon>Bacteria</taxon>
        <taxon>Pseudomonadati</taxon>
        <taxon>Pseudomonadota</taxon>
        <taxon>Gammaproteobacteria</taxon>
        <taxon>Lysobacterales</taxon>
        <taxon>Lysobacteraceae</taxon>
        <taxon>Xanthomonas</taxon>
    </lineage>
</organism>
<evidence type="ECO:0000313" key="1">
    <source>
        <dbReference type="EMBL" id="ACD60750.1"/>
    </source>
</evidence>
<proteinExistence type="predicted"/>
<dbReference type="KEGG" id="xop:PXO_02462"/>
<dbReference type="AlphaFoldDB" id="A0A0K0GPM5"/>
<sequence>MPFARKRLAIDACVLGTGQHMAAVAVGVAFDDECSAHGVAFLSRKRS</sequence>
<reference evidence="1 2" key="1">
    <citation type="journal article" date="2008" name="BMC Genomics">
        <title>Genome sequence and rapid evolution of the rice pathogen Xanthomonas oryzae pv. oryzae PXO99A.</title>
        <authorList>
            <person name="Salzberg S.L."/>
            <person name="Sommer D.D."/>
            <person name="Schatz M.C."/>
            <person name="Phillippy A.M."/>
            <person name="Rabinowicz P.D."/>
            <person name="Tsuge S."/>
            <person name="Furutani A."/>
            <person name="Ochiai H."/>
            <person name="Delcher A.L."/>
            <person name="Kelley D."/>
            <person name="Madupu R."/>
            <person name="Puiu D."/>
            <person name="Radune D."/>
            <person name="Shumway M."/>
            <person name="Trapnell C."/>
            <person name="Aparna G."/>
            <person name="Jha G."/>
            <person name="Pandey A."/>
            <person name="Patil P.B."/>
            <person name="Ishihara H."/>
            <person name="Meyer D.F."/>
            <person name="Szurek B."/>
            <person name="Verdier V."/>
            <person name="Koebnik R."/>
            <person name="Dow J.M."/>
            <person name="Ryan R.P."/>
            <person name="Hirata H."/>
            <person name="Tsuyumu S."/>
            <person name="Won Lee S."/>
            <person name="Seo Y.S."/>
            <person name="Sriariyanum M."/>
            <person name="Ronald P.C."/>
            <person name="Sonti R.V."/>
            <person name="Van Sluys M.A."/>
            <person name="Leach J.E."/>
            <person name="White F.F."/>
            <person name="Bogdanove A.J."/>
        </authorList>
    </citation>
    <scope>NUCLEOTIDE SEQUENCE [LARGE SCALE GENOMIC DNA]</scope>
    <source>
        <strain evidence="1 2">PXO99A</strain>
    </source>
</reference>
<dbReference type="HOGENOM" id="CLU_3174803_0_0_6"/>
<gene>
    <name evidence="1" type="ordered locus">PXO_02462</name>
</gene>
<accession>A0A0K0GPM5</accession>
<evidence type="ECO:0000313" key="2">
    <source>
        <dbReference type="Proteomes" id="UP000001740"/>
    </source>
</evidence>
<dbReference type="Proteomes" id="UP000001740">
    <property type="component" value="Chromosome"/>
</dbReference>
<dbReference type="EMBL" id="CP000967">
    <property type="protein sequence ID" value="ACD60750.1"/>
    <property type="molecule type" value="Genomic_DNA"/>
</dbReference>